<dbReference type="InterPro" id="IPR016195">
    <property type="entry name" value="Pol/histidinol_Pase-like"/>
</dbReference>
<feature type="compositionally biased region" description="Polar residues" evidence="6">
    <location>
        <begin position="412"/>
        <end position="425"/>
    </location>
</feature>
<evidence type="ECO:0000313" key="7">
    <source>
        <dbReference type="EMBL" id="KMZ66904.1"/>
    </source>
</evidence>
<dbReference type="OrthoDB" id="17948at2759"/>
<evidence type="ECO:0000313" key="8">
    <source>
        <dbReference type="Proteomes" id="UP000036987"/>
    </source>
</evidence>
<dbReference type="SUPFAM" id="SSF89550">
    <property type="entry name" value="PHP domain-like"/>
    <property type="match status" value="1"/>
</dbReference>
<comment type="similarity">
    <text evidence="2">Belongs to the eukaryotic/archaeal RNase P protein component 3 family.</text>
</comment>
<comment type="subcellular location">
    <subcellularLocation>
        <location evidence="1">Nucleus</location>
    </subcellularLocation>
</comment>
<proteinExistence type="inferred from homology"/>
<dbReference type="PANTHER" id="PTHR13031:SF0">
    <property type="entry name" value="RIBONUCLEASE P PROTEIN SUBUNIT P30"/>
    <property type="match status" value="1"/>
</dbReference>
<organism evidence="7 8">
    <name type="scientific">Zostera marina</name>
    <name type="common">Eelgrass</name>
    <dbReference type="NCBI Taxonomy" id="29655"/>
    <lineage>
        <taxon>Eukaryota</taxon>
        <taxon>Viridiplantae</taxon>
        <taxon>Streptophyta</taxon>
        <taxon>Embryophyta</taxon>
        <taxon>Tracheophyta</taxon>
        <taxon>Spermatophyta</taxon>
        <taxon>Magnoliopsida</taxon>
        <taxon>Liliopsida</taxon>
        <taxon>Zosteraceae</taxon>
        <taxon>Zostera</taxon>
    </lineage>
</organism>
<keyword evidence="8" id="KW-1185">Reference proteome</keyword>
<dbReference type="FunFam" id="3.20.20.140:FF:000044">
    <property type="entry name" value="Polymerase/histidinol phosphatase-like protein"/>
    <property type="match status" value="1"/>
</dbReference>
<dbReference type="GO" id="GO:0003723">
    <property type="term" value="F:RNA binding"/>
    <property type="evidence" value="ECO:0000318"/>
    <property type="project" value="GO_Central"/>
</dbReference>
<feature type="region of interest" description="Disordered" evidence="6">
    <location>
        <begin position="412"/>
        <end position="432"/>
    </location>
</feature>
<evidence type="ECO:0000256" key="1">
    <source>
        <dbReference type="ARBA" id="ARBA00004123"/>
    </source>
</evidence>
<sequence>MQLFSVYNKFLKPFLSRSSVSFPCSCAPPISDELRTCDCRISKMVFFDLNIPYRDDATSSATKSSGRDKKSLRLKTVVKLLELGYTGVAYDKSIKGVMSDKDRCTIAPYPISSLLKASPNLAESVKFHREILGVSISDPFRQYRRLTVVVDSVIQCSVLNSGNPVLKTYDLVAVRPLNQVALDQACKTAEVDMIAIDFSQKLPFRLKFSTIKVAIERGVYFEITYSNLISHAQSKREMLPNAKMLVNWTKGKNLIISSAAPTANEVRGPYDIANLFSLFGLSTERAKSAVSRNCRTLLTNALRKRQFYKGAIRVENISFNEPNSNQDDMYNNWSKWDPISSGDGDLPSLDELDKFFSDTTNKVSVLNEVSLKNIFSSDSVLHPDNLENSSSQNFKISFASDFSNQKRPFITESQSNGNLQQSSAPPTCDESDLPSFLEPASVVTEQENVTTVTLMEEVYHSPMEDTITENVVEFDSLDEDHDSLILHPKIIETSDKIEMIAIDGLESHMFTIPKCHHQVNSCGTLKSCDNSMQIDSPTIVGDEDNQISKVMPMEKSLSVQDDFGNESFAETNALTNKQKAESDSMNDVVIGKENFDMAVEENVDLMLKNVVSTGQVQEEEPCASVSLFAEKRRMEIELGKRRLVQKLRRFKIPSTGLLKPLLFRKKIKKKSKHDK</sequence>
<evidence type="ECO:0000256" key="6">
    <source>
        <dbReference type="SAM" id="MobiDB-lite"/>
    </source>
</evidence>
<dbReference type="AlphaFoldDB" id="A0A0K9PD40"/>
<reference evidence="8" key="1">
    <citation type="journal article" date="2016" name="Nature">
        <title>The genome of the seagrass Zostera marina reveals angiosperm adaptation to the sea.</title>
        <authorList>
            <person name="Olsen J.L."/>
            <person name="Rouze P."/>
            <person name="Verhelst B."/>
            <person name="Lin Y.-C."/>
            <person name="Bayer T."/>
            <person name="Collen J."/>
            <person name="Dattolo E."/>
            <person name="De Paoli E."/>
            <person name="Dittami S."/>
            <person name="Maumus F."/>
            <person name="Michel G."/>
            <person name="Kersting A."/>
            <person name="Lauritano C."/>
            <person name="Lohaus R."/>
            <person name="Toepel M."/>
            <person name="Tonon T."/>
            <person name="Vanneste K."/>
            <person name="Amirebrahimi M."/>
            <person name="Brakel J."/>
            <person name="Bostroem C."/>
            <person name="Chovatia M."/>
            <person name="Grimwood J."/>
            <person name="Jenkins J.W."/>
            <person name="Jueterbock A."/>
            <person name="Mraz A."/>
            <person name="Stam W.T."/>
            <person name="Tice H."/>
            <person name="Bornberg-Bauer E."/>
            <person name="Green P.J."/>
            <person name="Pearson G.A."/>
            <person name="Procaccini G."/>
            <person name="Duarte C.M."/>
            <person name="Schmutz J."/>
            <person name="Reusch T.B.H."/>
            <person name="Van de Peer Y."/>
        </authorList>
    </citation>
    <scope>NUCLEOTIDE SEQUENCE [LARGE SCALE GENOMIC DNA]</scope>
    <source>
        <strain evidence="8">cv. Finnish</strain>
    </source>
</reference>
<dbReference type="Pfam" id="PF01876">
    <property type="entry name" value="RNase_P_p30"/>
    <property type="match status" value="1"/>
</dbReference>
<dbReference type="PANTHER" id="PTHR13031">
    <property type="entry name" value="RIBONUCLEASE P SUBUNIT P30"/>
    <property type="match status" value="1"/>
</dbReference>
<dbReference type="Proteomes" id="UP000036987">
    <property type="component" value="Unassembled WGS sequence"/>
</dbReference>
<evidence type="ECO:0000256" key="3">
    <source>
        <dbReference type="ARBA" id="ARBA00022694"/>
    </source>
</evidence>
<evidence type="ECO:0000256" key="5">
    <source>
        <dbReference type="ARBA" id="ARBA00023242"/>
    </source>
</evidence>
<comment type="caution">
    <text evidence="7">The sequence shown here is derived from an EMBL/GenBank/DDBJ whole genome shotgun (WGS) entry which is preliminary data.</text>
</comment>
<name>A0A0K9PD40_ZOSMR</name>
<keyword evidence="4" id="KW-0378">Hydrolase</keyword>
<dbReference type="GO" id="GO:0005655">
    <property type="term" value="C:nucleolar ribonuclease P complex"/>
    <property type="evidence" value="ECO:0000318"/>
    <property type="project" value="GO_Central"/>
</dbReference>
<dbReference type="STRING" id="29655.A0A0K9PD40"/>
<dbReference type="EMBL" id="LFYR01000938">
    <property type="protein sequence ID" value="KMZ66904.1"/>
    <property type="molecule type" value="Genomic_DNA"/>
</dbReference>
<dbReference type="Gene3D" id="3.20.20.140">
    <property type="entry name" value="Metal-dependent hydrolases"/>
    <property type="match status" value="1"/>
</dbReference>
<protein>
    <submittedName>
        <fullName evidence="7">Uncharacterized protein</fullName>
    </submittedName>
</protein>
<evidence type="ECO:0000256" key="2">
    <source>
        <dbReference type="ARBA" id="ARBA00007331"/>
    </source>
</evidence>
<gene>
    <name evidence="7" type="ORF">ZOSMA_282G00030</name>
</gene>
<evidence type="ECO:0000256" key="4">
    <source>
        <dbReference type="ARBA" id="ARBA00022801"/>
    </source>
</evidence>
<dbReference type="InterPro" id="IPR002738">
    <property type="entry name" value="RNase_P_p30"/>
</dbReference>
<dbReference type="GO" id="GO:0008033">
    <property type="term" value="P:tRNA processing"/>
    <property type="evidence" value="ECO:0000318"/>
    <property type="project" value="GO_Central"/>
</dbReference>
<keyword evidence="5" id="KW-0539">Nucleus</keyword>
<accession>A0A0K9PD40</accession>
<dbReference type="GO" id="GO:0016787">
    <property type="term" value="F:hydrolase activity"/>
    <property type="evidence" value="ECO:0007669"/>
    <property type="project" value="UniProtKB-KW"/>
</dbReference>
<keyword evidence="3" id="KW-0819">tRNA processing</keyword>